<dbReference type="GO" id="GO:0046872">
    <property type="term" value="F:metal ion binding"/>
    <property type="evidence" value="ECO:0007669"/>
    <property type="project" value="InterPro"/>
</dbReference>
<dbReference type="PANTHER" id="PTHR42953:SF3">
    <property type="entry name" value="HIGH-AFFINITY ZINC UPTAKE SYSTEM PROTEIN ZNUA"/>
    <property type="match status" value="1"/>
</dbReference>
<dbReference type="AlphaFoldDB" id="I0ANC1"/>
<dbReference type="HOGENOM" id="CLU_016838_1_2_10"/>
<evidence type="ECO:0000313" key="4">
    <source>
        <dbReference type="EMBL" id="AFH50478.1"/>
    </source>
</evidence>
<dbReference type="KEGG" id="ial:IALB_2775"/>
<evidence type="ECO:0000256" key="2">
    <source>
        <dbReference type="ARBA" id="ARBA00022448"/>
    </source>
</evidence>
<dbReference type="RefSeq" id="WP_014561619.1">
    <property type="nucleotide sequence ID" value="NC_017464.1"/>
</dbReference>
<dbReference type="Gene3D" id="3.40.50.1980">
    <property type="entry name" value="Nitrogenase molybdenum iron protein domain"/>
    <property type="match status" value="2"/>
</dbReference>
<keyword evidence="2" id="KW-0813">Transport</keyword>
<organism evidence="4 5">
    <name type="scientific">Ignavibacterium album (strain DSM 19864 / JCM 16511 / NBRC 101810 / Mat9-16)</name>
    <dbReference type="NCBI Taxonomy" id="945713"/>
    <lineage>
        <taxon>Bacteria</taxon>
        <taxon>Pseudomonadati</taxon>
        <taxon>Ignavibacteriota</taxon>
        <taxon>Ignavibacteria</taxon>
        <taxon>Ignavibacteriales</taxon>
        <taxon>Ignavibacteriaceae</taxon>
        <taxon>Ignavibacterium</taxon>
    </lineage>
</organism>
<evidence type="ECO:0000256" key="3">
    <source>
        <dbReference type="ARBA" id="ARBA00022729"/>
    </source>
</evidence>
<accession>I0ANC1</accession>
<dbReference type="SUPFAM" id="SSF53807">
    <property type="entry name" value="Helical backbone' metal receptor"/>
    <property type="match status" value="1"/>
</dbReference>
<sequence>MKSFKAIIILLSLLILVTCSNKKSEEKNIVVTIYPFKAIIQEIVGSDITIDVLLPGSADPHTYEMSPSDYKKIQNARIFFYGAESLDGWAAKIDIENKVELLKLVPEDFLLNIEMSYDHSHHTDDHTHHHYGTDPHFWSDPLTVNSMLDSLTKILSEYYPEKKDLFRKNSELFSQKLIQLDSKIRDEIKSVKHNKVFSAHPFYDYFFKRYGIVVVGSLEISPGQQVTPKLLKNISEEIKRKNVKAIFINKQHISKPSKVLAESVGIKTVELDPLGGTNDSKTYDQIILNNLQTIISELK</sequence>
<name>I0ANC1_IGNAJ</name>
<proteinExistence type="inferred from homology"/>
<dbReference type="InterPro" id="IPR050492">
    <property type="entry name" value="Bact_metal-bind_prot9"/>
</dbReference>
<dbReference type="InterPro" id="IPR006127">
    <property type="entry name" value="ZnuA-like"/>
</dbReference>
<reference evidence="4 5" key="1">
    <citation type="journal article" date="2012" name="Front. Microbiol.">
        <title>Complete genome of Ignavibacterium album, a metabolically versatile, flagellated, facultative anaerobe from the phylum Chlorobi.</title>
        <authorList>
            <person name="Liu Z."/>
            <person name="Frigaard N.-U."/>
            <person name="Vogl K."/>
            <person name="Iino T."/>
            <person name="Ohkuma M."/>
            <person name="Overmann J."/>
            <person name="Bryant D.A."/>
        </authorList>
    </citation>
    <scope>NUCLEOTIDE SEQUENCE [LARGE SCALE GENOMIC DNA]</scope>
    <source>
        <strain evidence="5">DSM 19864 / JCM 16511 / NBRC 101810 / Mat9-16</strain>
    </source>
</reference>
<dbReference type="OrthoDB" id="9810636at2"/>
<dbReference type="EMBL" id="CP003418">
    <property type="protein sequence ID" value="AFH50478.1"/>
    <property type="molecule type" value="Genomic_DNA"/>
</dbReference>
<dbReference type="eggNOG" id="COG0803">
    <property type="taxonomic scope" value="Bacteria"/>
</dbReference>
<keyword evidence="5" id="KW-1185">Reference proteome</keyword>
<dbReference type="GO" id="GO:0030001">
    <property type="term" value="P:metal ion transport"/>
    <property type="evidence" value="ECO:0007669"/>
    <property type="project" value="InterPro"/>
</dbReference>
<gene>
    <name evidence="4" type="primary">znuA</name>
    <name evidence="4" type="ordered locus">IALB_2775</name>
</gene>
<evidence type="ECO:0000256" key="1">
    <source>
        <dbReference type="ARBA" id="ARBA00011028"/>
    </source>
</evidence>
<dbReference type="Proteomes" id="UP000007394">
    <property type="component" value="Chromosome"/>
</dbReference>
<dbReference type="PANTHER" id="PTHR42953">
    <property type="entry name" value="HIGH-AFFINITY ZINC UPTAKE SYSTEM PROTEIN ZNUA-RELATED"/>
    <property type="match status" value="1"/>
</dbReference>
<protein>
    <submittedName>
        <fullName evidence="4">Zinc transport system substrate-binding protein</fullName>
    </submittedName>
</protein>
<dbReference type="Pfam" id="PF01297">
    <property type="entry name" value="ZnuA"/>
    <property type="match status" value="1"/>
</dbReference>
<comment type="similarity">
    <text evidence="1">Belongs to the bacterial solute-binding protein 9 family.</text>
</comment>
<dbReference type="STRING" id="945713.IALB_2775"/>
<evidence type="ECO:0000313" key="5">
    <source>
        <dbReference type="Proteomes" id="UP000007394"/>
    </source>
</evidence>
<keyword evidence="3" id="KW-0732">Signal</keyword>